<evidence type="ECO:0000313" key="8">
    <source>
        <dbReference type="EMBL" id="BCD45194.1"/>
    </source>
</evidence>
<evidence type="ECO:0000256" key="2">
    <source>
        <dbReference type="ARBA" id="ARBA00022475"/>
    </source>
</evidence>
<organism evidence="8 9">
    <name type="scientific">Helicobacter suis</name>
    <dbReference type="NCBI Taxonomy" id="104628"/>
    <lineage>
        <taxon>Bacteria</taxon>
        <taxon>Pseudomonadati</taxon>
        <taxon>Campylobacterota</taxon>
        <taxon>Epsilonproteobacteria</taxon>
        <taxon>Campylobacterales</taxon>
        <taxon>Helicobacteraceae</taxon>
        <taxon>Helicobacter</taxon>
    </lineage>
</organism>
<keyword evidence="4 6" id="KW-1133">Transmembrane helix</keyword>
<keyword evidence="2" id="KW-1003">Cell membrane</keyword>
<dbReference type="InterPro" id="IPR052159">
    <property type="entry name" value="Competence_DNA_uptake"/>
</dbReference>
<protein>
    <submittedName>
        <fullName evidence="8">Competence locus E ComE 3</fullName>
    </submittedName>
</protein>
<accession>A0ABM7KXM2</accession>
<feature type="transmembrane region" description="Helical" evidence="6">
    <location>
        <begin position="370"/>
        <end position="388"/>
    </location>
</feature>
<evidence type="ECO:0000256" key="3">
    <source>
        <dbReference type="ARBA" id="ARBA00022692"/>
    </source>
</evidence>
<evidence type="ECO:0000259" key="7">
    <source>
        <dbReference type="Pfam" id="PF03772"/>
    </source>
</evidence>
<feature type="transmembrane region" description="Helical" evidence="6">
    <location>
        <begin position="13"/>
        <end position="32"/>
    </location>
</feature>
<evidence type="ECO:0000256" key="1">
    <source>
        <dbReference type="ARBA" id="ARBA00004651"/>
    </source>
</evidence>
<dbReference type="EMBL" id="AP023036">
    <property type="protein sequence ID" value="BCD45194.1"/>
    <property type="molecule type" value="Genomic_DNA"/>
</dbReference>
<feature type="transmembrane region" description="Helical" evidence="6">
    <location>
        <begin position="297"/>
        <end position="319"/>
    </location>
</feature>
<keyword evidence="3 6" id="KW-0812">Transmembrane</keyword>
<dbReference type="PANTHER" id="PTHR30619:SF7">
    <property type="entry name" value="BETA-LACTAMASE DOMAIN PROTEIN"/>
    <property type="match status" value="1"/>
</dbReference>
<evidence type="ECO:0000256" key="5">
    <source>
        <dbReference type="ARBA" id="ARBA00023136"/>
    </source>
</evidence>
<keyword evidence="5 6" id="KW-0472">Membrane</keyword>
<proteinExistence type="predicted"/>
<feature type="domain" description="ComEC/Rec2-related protein" evidence="7">
    <location>
        <begin position="150"/>
        <end position="410"/>
    </location>
</feature>
<dbReference type="PANTHER" id="PTHR30619">
    <property type="entry name" value="DNA INTERNALIZATION/COMPETENCE PROTEIN COMEC/REC2"/>
    <property type="match status" value="1"/>
</dbReference>
<feature type="transmembrane region" description="Helical" evidence="6">
    <location>
        <begin position="236"/>
        <end position="265"/>
    </location>
</feature>
<name>A0ABM7KXM2_9HELI</name>
<sequence>MPPVTLFQTPKEWIYALGLLLGLFAISLSLKYQQYSRFLDKKPLSLHAQVLLQYNKGATQVLKLQDSHYNVFYTTSKEDIKDLSLQFVRAFGKMAPCSFWQFLRSCYFYTFSLSLEQGSDPKNPLRKAIDTQHNSPLMGNFYRTLFLADLLDQSLRQVVVGLGLSHLIAISGFHLGILSAFFFLILKYPYTFLQQRYFPYRNRAYDLMGVVLCLLLGYLFLLHFQPSFLRAFVMALLGFFLLYNGLELLSFSLLALVVLLSLILFPSLVRNIGFILSVGGVFYIFLFIKHMPKLHPLIYAFLLNTTLFLHMLPLVHAFFAPFNPYQLSGILLSFIFVLFFPLSLILHLFNSGDLFDPYLLQTLKWHIPTINYHTPIWLLSLYGFFSLLAIRFVYAYYALYVISLALFFYLLIS</sequence>
<feature type="transmembrane region" description="Helical" evidence="6">
    <location>
        <begin position="205"/>
        <end position="224"/>
    </location>
</feature>
<dbReference type="InterPro" id="IPR004477">
    <property type="entry name" value="ComEC_N"/>
</dbReference>
<feature type="transmembrane region" description="Helical" evidence="6">
    <location>
        <begin position="325"/>
        <end position="349"/>
    </location>
</feature>
<reference evidence="8 9" key="1">
    <citation type="submission" date="2020-04" db="EMBL/GenBank/DDBJ databases">
        <title>Genomic analysis of gastric non-Helicobacter pylori Helicobacters isolated in Japan.</title>
        <authorList>
            <person name="Suzuki M."/>
            <person name="Rimbara E."/>
        </authorList>
    </citation>
    <scope>NUCLEOTIDE SEQUENCE [LARGE SCALE GENOMIC DNA]</scope>
    <source>
        <strain evidence="8 9">NHP19-0020</strain>
    </source>
</reference>
<feature type="transmembrane region" description="Helical" evidence="6">
    <location>
        <begin position="394"/>
        <end position="412"/>
    </location>
</feature>
<gene>
    <name evidence="8" type="primary">comE3</name>
    <name evidence="8" type="ORF">NHP190020_02330</name>
</gene>
<feature type="transmembrane region" description="Helical" evidence="6">
    <location>
        <begin position="271"/>
        <end position="288"/>
    </location>
</feature>
<dbReference type="Pfam" id="PF03772">
    <property type="entry name" value="Competence"/>
    <property type="match status" value="1"/>
</dbReference>
<feature type="transmembrane region" description="Helical" evidence="6">
    <location>
        <begin position="158"/>
        <end position="185"/>
    </location>
</feature>
<keyword evidence="9" id="KW-1185">Reference proteome</keyword>
<evidence type="ECO:0000313" key="9">
    <source>
        <dbReference type="Proteomes" id="UP000509742"/>
    </source>
</evidence>
<evidence type="ECO:0000256" key="6">
    <source>
        <dbReference type="SAM" id="Phobius"/>
    </source>
</evidence>
<dbReference type="NCBIfam" id="TIGR00360">
    <property type="entry name" value="ComEC_N-term"/>
    <property type="match status" value="1"/>
</dbReference>
<dbReference type="Proteomes" id="UP000509742">
    <property type="component" value="Chromosome"/>
</dbReference>
<evidence type="ECO:0000256" key="4">
    <source>
        <dbReference type="ARBA" id="ARBA00022989"/>
    </source>
</evidence>
<comment type="subcellular location">
    <subcellularLocation>
        <location evidence="1">Cell membrane</location>
        <topology evidence="1">Multi-pass membrane protein</topology>
    </subcellularLocation>
</comment>
<dbReference type="RefSeq" id="WP_176486096.1">
    <property type="nucleotide sequence ID" value="NZ_AP023036.1"/>
</dbReference>